<comment type="caution">
    <text evidence="4">The sequence shown here is derived from an EMBL/GenBank/DDBJ whole genome shotgun (WGS) entry which is preliminary data.</text>
</comment>
<dbReference type="GO" id="GO:0016020">
    <property type="term" value="C:membrane"/>
    <property type="evidence" value="ECO:0007669"/>
    <property type="project" value="TreeGrafter"/>
</dbReference>
<sequence length="403" mass="45140">MAFKEMTNPSHGWTRLDGVDLLRGFAIFFVLMNHVNMRLLGAHVPYMHGLRLQVVYSLFWNGQFGVQMFFAVSGFLITAMTLRRWGSPATVNLRGFYWLRFARIVPLLLLLLAVLSALHLAHVRDFVVSSKTGGLGRALFAALTFHVNLLEARRGYLPAGWDILWSLSVEEVFYLFFPLACLLFRRTRFLVAPLLLFVVLGPFARSHAFNHNPVWREYSYLGGMDAIALGCLTALVLAGRRVSRAALWICGAGGAVLTIFSLCFSVRAYAWGLGRNGLNMTVLAVGTCMLIAVFAQSEWKAPRAFAPLLVLGRRSYETYLTHLLVVLGLFSLFLAAGKSVRYVPVLFIGSIVFSGVLGEVVARFYSEPINRWLRRRWNGVPTPRFAETSDNQRDTAYGSNVTQ</sequence>
<dbReference type="EMBL" id="BMJB01000001">
    <property type="protein sequence ID" value="GGA71604.1"/>
    <property type="molecule type" value="Genomic_DNA"/>
</dbReference>
<feature type="transmembrane region" description="Helical" evidence="2">
    <location>
        <begin position="316"/>
        <end position="336"/>
    </location>
</feature>
<keyword evidence="2" id="KW-1133">Transmembrane helix</keyword>
<keyword evidence="4" id="KW-0808">Transferase</keyword>
<evidence type="ECO:0000256" key="1">
    <source>
        <dbReference type="SAM" id="MobiDB-lite"/>
    </source>
</evidence>
<gene>
    <name evidence="4" type="ORF">GCM10011507_24010</name>
</gene>
<evidence type="ECO:0000259" key="3">
    <source>
        <dbReference type="Pfam" id="PF01757"/>
    </source>
</evidence>
<keyword evidence="5" id="KW-1185">Reference proteome</keyword>
<dbReference type="AlphaFoldDB" id="A0A916RX16"/>
<feature type="transmembrane region" description="Helical" evidence="2">
    <location>
        <begin position="189"/>
        <end position="206"/>
    </location>
</feature>
<organism evidence="4 5">
    <name type="scientific">Edaphobacter acidisoli</name>
    <dbReference type="NCBI Taxonomy" id="2040573"/>
    <lineage>
        <taxon>Bacteria</taxon>
        <taxon>Pseudomonadati</taxon>
        <taxon>Acidobacteriota</taxon>
        <taxon>Terriglobia</taxon>
        <taxon>Terriglobales</taxon>
        <taxon>Acidobacteriaceae</taxon>
        <taxon>Edaphobacter</taxon>
    </lineage>
</organism>
<evidence type="ECO:0000256" key="2">
    <source>
        <dbReference type="SAM" id="Phobius"/>
    </source>
</evidence>
<dbReference type="InterPro" id="IPR050879">
    <property type="entry name" value="Acyltransferase_3"/>
</dbReference>
<proteinExistence type="predicted"/>
<feature type="transmembrane region" description="Helical" evidence="2">
    <location>
        <begin position="342"/>
        <end position="366"/>
    </location>
</feature>
<feature type="region of interest" description="Disordered" evidence="1">
    <location>
        <begin position="384"/>
        <end position="403"/>
    </location>
</feature>
<feature type="transmembrane region" description="Helical" evidence="2">
    <location>
        <begin position="163"/>
        <end position="184"/>
    </location>
</feature>
<feature type="transmembrane region" description="Helical" evidence="2">
    <location>
        <begin position="101"/>
        <end position="121"/>
    </location>
</feature>
<protein>
    <submittedName>
        <fullName evidence="4">Acyltransferase</fullName>
    </submittedName>
</protein>
<dbReference type="PANTHER" id="PTHR23028">
    <property type="entry name" value="ACETYLTRANSFERASE"/>
    <property type="match status" value="1"/>
</dbReference>
<feature type="transmembrane region" description="Helical" evidence="2">
    <location>
        <begin position="218"/>
        <end position="238"/>
    </location>
</feature>
<feature type="transmembrane region" description="Helical" evidence="2">
    <location>
        <begin position="21"/>
        <end position="40"/>
    </location>
</feature>
<accession>A0A916RX16</accession>
<dbReference type="Proteomes" id="UP000648801">
    <property type="component" value="Unassembled WGS sequence"/>
</dbReference>
<name>A0A916RX16_9BACT</name>
<feature type="transmembrane region" description="Helical" evidence="2">
    <location>
        <begin position="277"/>
        <end position="295"/>
    </location>
</feature>
<dbReference type="InterPro" id="IPR002656">
    <property type="entry name" value="Acyl_transf_3_dom"/>
</dbReference>
<evidence type="ECO:0000313" key="4">
    <source>
        <dbReference type="EMBL" id="GGA71604.1"/>
    </source>
</evidence>
<evidence type="ECO:0000313" key="5">
    <source>
        <dbReference type="Proteomes" id="UP000648801"/>
    </source>
</evidence>
<dbReference type="GO" id="GO:0016747">
    <property type="term" value="F:acyltransferase activity, transferring groups other than amino-acyl groups"/>
    <property type="evidence" value="ECO:0007669"/>
    <property type="project" value="InterPro"/>
</dbReference>
<keyword evidence="4" id="KW-0012">Acyltransferase</keyword>
<reference evidence="4" key="2">
    <citation type="submission" date="2020-09" db="EMBL/GenBank/DDBJ databases">
        <authorList>
            <person name="Sun Q."/>
            <person name="Zhou Y."/>
        </authorList>
    </citation>
    <scope>NUCLEOTIDE SEQUENCE</scope>
    <source>
        <strain evidence="4">CGMCC 1.15447</strain>
    </source>
</reference>
<feature type="transmembrane region" description="Helical" evidence="2">
    <location>
        <begin position="60"/>
        <end position="80"/>
    </location>
</feature>
<dbReference type="PANTHER" id="PTHR23028:SF131">
    <property type="entry name" value="BLR2367 PROTEIN"/>
    <property type="match status" value="1"/>
</dbReference>
<dbReference type="Pfam" id="PF01757">
    <property type="entry name" value="Acyl_transf_3"/>
    <property type="match status" value="1"/>
</dbReference>
<feature type="transmembrane region" description="Helical" evidence="2">
    <location>
        <begin position="245"/>
        <end position="271"/>
    </location>
</feature>
<dbReference type="GO" id="GO:0000271">
    <property type="term" value="P:polysaccharide biosynthetic process"/>
    <property type="evidence" value="ECO:0007669"/>
    <property type="project" value="TreeGrafter"/>
</dbReference>
<keyword evidence="2" id="KW-0472">Membrane</keyword>
<keyword evidence="2" id="KW-0812">Transmembrane</keyword>
<feature type="domain" description="Acyltransferase 3" evidence="3">
    <location>
        <begin position="17"/>
        <end position="357"/>
    </location>
</feature>
<reference evidence="4" key="1">
    <citation type="journal article" date="2014" name="Int. J. Syst. Evol. Microbiol.">
        <title>Complete genome sequence of Corynebacterium casei LMG S-19264T (=DSM 44701T), isolated from a smear-ripened cheese.</title>
        <authorList>
            <consortium name="US DOE Joint Genome Institute (JGI-PGF)"/>
            <person name="Walter F."/>
            <person name="Albersmeier A."/>
            <person name="Kalinowski J."/>
            <person name="Ruckert C."/>
        </authorList>
    </citation>
    <scope>NUCLEOTIDE SEQUENCE</scope>
    <source>
        <strain evidence="4">CGMCC 1.15447</strain>
    </source>
</reference>